<keyword evidence="1" id="KW-0812">Transmembrane</keyword>
<accession>A0A7W3PP26</accession>
<keyword evidence="1" id="KW-0472">Membrane</keyword>
<protein>
    <recommendedName>
        <fullName evidence="4">TadE family protein</fullName>
    </recommendedName>
</protein>
<proteinExistence type="predicted"/>
<evidence type="ECO:0000313" key="2">
    <source>
        <dbReference type="EMBL" id="MBA8829037.1"/>
    </source>
</evidence>
<feature type="transmembrane region" description="Helical" evidence="1">
    <location>
        <begin position="28"/>
        <end position="55"/>
    </location>
</feature>
<sequence length="160" mass="16726">MKLLSDSGLSDGRRLFRAPDEGSSSLEFITAGLLLLVPLVYLVLVLSAVQGAALAAEGAARQAARVFVQAPTEAEGFARAQRALAFGLDDYGLGDAAVGMTITCVPQTTPCLHRLASVTVAITLQVDLPLVPAVLGLDRLARVPVNATATQHVSRFWSGD</sequence>
<keyword evidence="3" id="KW-1185">Reference proteome</keyword>
<dbReference type="Proteomes" id="UP000524237">
    <property type="component" value="Unassembled WGS sequence"/>
</dbReference>
<evidence type="ECO:0008006" key="4">
    <source>
        <dbReference type="Google" id="ProtNLM"/>
    </source>
</evidence>
<organism evidence="2 3">
    <name type="scientific">Alpinimonas psychrophila</name>
    <dbReference type="NCBI Taxonomy" id="748908"/>
    <lineage>
        <taxon>Bacteria</taxon>
        <taxon>Bacillati</taxon>
        <taxon>Actinomycetota</taxon>
        <taxon>Actinomycetes</taxon>
        <taxon>Micrococcales</taxon>
        <taxon>Microbacteriaceae</taxon>
        <taxon>Alpinimonas</taxon>
    </lineage>
</organism>
<comment type="caution">
    <text evidence="2">The sequence shown here is derived from an EMBL/GenBank/DDBJ whole genome shotgun (WGS) entry which is preliminary data.</text>
</comment>
<evidence type="ECO:0000256" key="1">
    <source>
        <dbReference type="SAM" id="Phobius"/>
    </source>
</evidence>
<dbReference type="EMBL" id="JACGWU010000002">
    <property type="protein sequence ID" value="MBA8829037.1"/>
    <property type="molecule type" value="Genomic_DNA"/>
</dbReference>
<reference evidence="2 3" key="1">
    <citation type="submission" date="2020-07" db="EMBL/GenBank/DDBJ databases">
        <title>Sequencing the genomes of 1000 actinobacteria strains.</title>
        <authorList>
            <person name="Klenk H.-P."/>
        </authorList>
    </citation>
    <scope>NUCLEOTIDE SEQUENCE [LARGE SCALE GENOMIC DNA]</scope>
    <source>
        <strain evidence="2 3">DSM 23737</strain>
    </source>
</reference>
<gene>
    <name evidence="2" type="ORF">FB555_001135</name>
</gene>
<name>A0A7W3PP26_9MICO</name>
<evidence type="ECO:0000313" key="3">
    <source>
        <dbReference type="Proteomes" id="UP000524237"/>
    </source>
</evidence>
<keyword evidence="1" id="KW-1133">Transmembrane helix</keyword>
<dbReference type="AlphaFoldDB" id="A0A7W3PP26"/>